<evidence type="ECO:0008006" key="5">
    <source>
        <dbReference type="Google" id="ProtNLM"/>
    </source>
</evidence>
<evidence type="ECO:0000313" key="4">
    <source>
        <dbReference type="Proteomes" id="UP000694383"/>
    </source>
</evidence>
<reference evidence="3" key="1">
    <citation type="submission" date="2025-08" db="UniProtKB">
        <authorList>
            <consortium name="Ensembl"/>
        </authorList>
    </citation>
    <scope>IDENTIFICATION</scope>
</reference>
<evidence type="ECO:0000313" key="3">
    <source>
        <dbReference type="Ensembl" id="ENSOSIP00000018041.1"/>
    </source>
</evidence>
<keyword evidence="4" id="KW-1185">Reference proteome</keyword>
<reference evidence="3" key="2">
    <citation type="submission" date="2025-09" db="UniProtKB">
        <authorList>
            <consortium name="Ensembl"/>
        </authorList>
    </citation>
    <scope>IDENTIFICATION</scope>
</reference>
<keyword evidence="1" id="KW-0963">Cytoplasm</keyword>
<dbReference type="Proteomes" id="UP000694383">
    <property type="component" value="Unplaced"/>
</dbReference>
<accession>A0A8C7XU13</accession>
<protein>
    <recommendedName>
        <fullName evidence="5">FGFR1 oncogene partner</fullName>
    </recommendedName>
</protein>
<sequence>MSAAEDDTELRDLVIQNLENSGVLNKMKAEMRAAVFLAMEDQDRLENKVPLVNESLKKCLNSRDGDTQSDGEAVGYFSIICSLPVFLPETSICWYSCVASPGRFFSSQDGVPVLPADNEDLQQLTTSPNQKQEHLDLDLNAVVNLEEEDSFFDDPLPKPQKTYGQEEEEGLAAERVGGVCIIVACAAGLFVKCGLPCRSLRLQGRELQGPQ</sequence>
<dbReference type="GO" id="GO:0005813">
    <property type="term" value="C:centrosome"/>
    <property type="evidence" value="ECO:0007669"/>
    <property type="project" value="TreeGrafter"/>
</dbReference>
<proteinExistence type="predicted"/>
<dbReference type="PANTHER" id="PTHR15431">
    <property type="entry name" value="FGFR1 ONCOGENE PARTNER/LISH DOMAIN-CONTAINING PROTEIN"/>
    <property type="match status" value="1"/>
</dbReference>
<dbReference type="PANTHER" id="PTHR15431:SF9">
    <property type="entry name" value="CENTROSOMAL PROTEIN 43"/>
    <property type="match status" value="1"/>
</dbReference>
<evidence type="ECO:0000256" key="2">
    <source>
        <dbReference type="ARBA" id="ARBA00023212"/>
    </source>
</evidence>
<evidence type="ECO:0000256" key="1">
    <source>
        <dbReference type="ARBA" id="ARBA00022490"/>
    </source>
</evidence>
<dbReference type="AlphaFoldDB" id="A0A8C7XU13"/>
<keyword evidence="2" id="KW-0206">Cytoskeleton</keyword>
<dbReference type="Ensembl" id="ENSOSIT00000019055.1">
    <property type="protein sequence ID" value="ENSOSIP00000018041.1"/>
    <property type="gene ID" value="ENSOSIG00000009833.1"/>
</dbReference>
<name>A0A8C7XU13_9TELE</name>
<organism evidence="3 4">
    <name type="scientific">Oryzias sinensis</name>
    <name type="common">Chinese medaka</name>
    <dbReference type="NCBI Taxonomy" id="183150"/>
    <lineage>
        <taxon>Eukaryota</taxon>
        <taxon>Metazoa</taxon>
        <taxon>Chordata</taxon>
        <taxon>Craniata</taxon>
        <taxon>Vertebrata</taxon>
        <taxon>Euteleostomi</taxon>
        <taxon>Actinopterygii</taxon>
        <taxon>Neopterygii</taxon>
        <taxon>Teleostei</taxon>
        <taxon>Neoteleostei</taxon>
        <taxon>Acanthomorphata</taxon>
        <taxon>Ovalentaria</taxon>
        <taxon>Atherinomorphae</taxon>
        <taxon>Beloniformes</taxon>
        <taxon>Adrianichthyidae</taxon>
        <taxon>Oryziinae</taxon>
        <taxon>Oryzias</taxon>
    </lineage>
</organism>
<dbReference type="GeneTree" id="ENSGT00390000007441"/>